<dbReference type="PANTHER" id="PTHR38011">
    <property type="entry name" value="DIHYDROFOLATE REDUCTASE FAMILY PROTEIN (AFU_ORTHOLOGUE AFUA_8G06820)"/>
    <property type="match status" value="1"/>
</dbReference>
<evidence type="ECO:0000256" key="17">
    <source>
        <dbReference type="PIRSR" id="PIRSR006769-2"/>
    </source>
</evidence>
<dbReference type="AlphaFoldDB" id="A0A7X2LXT5"/>
<evidence type="ECO:0000313" key="21">
    <source>
        <dbReference type="Proteomes" id="UP000448867"/>
    </source>
</evidence>
<dbReference type="GO" id="GO:0008703">
    <property type="term" value="F:5-amino-6-(5-phosphoribosylamino)uracil reductase activity"/>
    <property type="evidence" value="ECO:0007669"/>
    <property type="project" value="UniProtKB-EC"/>
</dbReference>
<feature type="binding site" evidence="18">
    <location>
        <position position="78"/>
    </location>
    <ligand>
        <name>Zn(2+)</name>
        <dbReference type="ChEBI" id="CHEBI:29105"/>
        <note>catalytic</note>
    </ligand>
</feature>
<dbReference type="InterPro" id="IPR011549">
    <property type="entry name" value="RibD_C"/>
</dbReference>
<feature type="binding site" evidence="17">
    <location>
        <position position="201"/>
    </location>
    <ligand>
        <name>substrate</name>
    </ligand>
</feature>
<feature type="binding site" evidence="17">
    <location>
        <position position="190"/>
    </location>
    <ligand>
        <name>NADP(+)</name>
        <dbReference type="ChEBI" id="CHEBI:58349"/>
    </ligand>
</feature>
<accession>A0A7X2LXT5</accession>
<evidence type="ECO:0000256" key="18">
    <source>
        <dbReference type="PIRSR" id="PIRSR006769-3"/>
    </source>
</evidence>
<comment type="similarity">
    <text evidence="5 15">In the C-terminal section; belongs to the HTP reductase family.</text>
</comment>
<comment type="pathway">
    <text evidence="3 15">Cofactor biosynthesis; riboflavin biosynthesis; 5-amino-6-(D-ribitylamino)uracil from GTP: step 3/4.</text>
</comment>
<dbReference type="UniPathway" id="UPA00275">
    <property type="reaction ID" value="UER00401"/>
</dbReference>
<dbReference type="SUPFAM" id="SSF53927">
    <property type="entry name" value="Cytidine deaminase-like"/>
    <property type="match status" value="1"/>
</dbReference>
<evidence type="ECO:0000256" key="10">
    <source>
        <dbReference type="ARBA" id="ARBA00022857"/>
    </source>
</evidence>
<evidence type="ECO:0000256" key="14">
    <source>
        <dbReference type="ARBA" id="ARBA00049886"/>
    </source>
</evidence>
<dbReference type="SUPFAM" id="SSF53597">
    <property type="entry name" value="Dihydrofolate reductase-like"/>
    <property type="match status" value="1"/>
</dbReference>
<feature type="binding site" evidence="17">
    <location>
        <begin position="288"/>
        <end position="294"/>
    </location>
    <ligand>
        <name>NADP(+)</name>
        <dbReference type="ChEBI" id="CHEBI:58349"/>
    </ligand>
</feature>
<evidence type="ECO:0000256" key="2">
    <source>
        <dbReference type="ARBA" id="ARBA00004882"/>
    </source>
</evidence>
<evidence type="ECO:0000256" key="15">
    <source>
        <dbReference type="PIRNR" id="PIRNR006769"/>
    </source>
</evidence>
<feature type="binding site" evidence="18">
    <location>
        <position position="44"/>
    </location>
    <ligand>
        <name>Zn(2+)</name>
        <dbReference type="ChEBI" id="CHEBI:29105"/>
        <note>catalytic</note>
    </ligand>
</feature>
<feature type="binding site" evidence="18">
    <location>
        <position position="69"/>
    </location>
    <ligand>
        <name>Zn(2+)</name>
        <dbReference type="ChEBI" id="CHEBI:29105"/>
        <note>catalytic</note>
    </ligand>
</feature>
<dbReference type="Pfam" id="PF00383">
    <property type="entry name" value="dCMP_cyt_deam_1"/>
    <property type="match status" value="1"/>
</dbReference>
<dbReference type="Proteomes" id="UP000448867">
    <property type="component" value="Unassembled WGS sequence"/>
</dbReference>
<feature type="binding site" evidence="17">
    <location>
        <position position="148"/>
    </location>
    <ligand>
        <name>NADP(+)</name>
        <dbReference type="ChEBI" id="CHEBI:58349"/>
    </ligand>
</feature>
<dbReference type="CDD" id="cd01284">
    <property type="entry name" value="Riboflavin_deaminase-reductase"/>
    <property type="match status" value="1"/>
</dbReference>
<dbReference type="PROSITE" id="PS51747">
    <property type="entry name" value="CYT_DCMP_DEAMINASES_2"/>
    <property type="match status" value="1"/>
</dbReference>
<proteinExistence type="inferred from homology"/>
<dbReference type="PIRSF" id="PIRSF006769">
    <property type="entry name" value="RibD"/>
    <property type="match status" value="1"/>
</dbReference>
<dbReference type="InterPro" id="IPR002734">
    <property type="entry name" value="RibDG_C"/>
</dbReference>
<evidence type="ECO:0000256" key="5">
    <source>
        <dbReference type="ARBA" id="ARBA00007417"/>
    </source>
</evidence>
<dbReference type="Gene3D" id="3.40.430.10">
    <property type="entry name" value="Dihydrofolate Reductase, subunit A"/>
    <property type="match status" value="1"/>
</dbReference>
<comment type="catalytic activity">
    <reaction evidence="14 15">
        <text>2,5-diamino-6-hydroxy-4-(5-phosphoribosylamino)-pyrimidine + H2O + H(+) = 5-amino-6-(5-phospho-D-ribosylamino)uracil + NH4(+)</text>
        <dbReference type="Rhea" id="RHEA:21868"/>
        <dbReference type="ChEBI" id="CHEBI:15377"/>
        <dbReference type="ChEBI" id="CHEBI:15378"/>
        <dbReference type="ChEBI" id="CHEBI:28938"/>
        <dbReference type="ChEBI" id="CHEBI:58453"/>
        <dbReference type="ChEBI" id="CHEBI:58614"/>
        <dbReference type="EC" id="3.5.4.26"/>
    </reaction>
</comment>
<evidence type="ECO:0000256" key="8">
    <source>
        <dbReference type="ARBA" id="ARBA00022801"/>
    </source>
</evidence>
<keyword evidence="8 15" id="KW-0378">Hydrolase</keyword>
<dbReference type="EMBL" id="WKKI01000002">
    <property type="protein sequence ID" value="MRX71063.1"/>
    <property type="molecule type" value="Genomic_DNA"/>
</dbReference>
<comment type="pathway">
    <text evidence="2 15">Cofactor biosynthesis; riboflavin biosynthesis; 5-amino-6-(D-ribitylamino)uracil from GTP: step 2/4.</text>
</comment>
<feature type="domain" description="CMP/dCMP-type deaminase" evidence="19">
    <location>
        <begin position="1"/>
        <end position="117"/>
    </location>
</feature>
<dbReference type="GO" id="GO:0009231">
    <property type="term" value="P:riboflavin biosynthetic process"/>
    <property type="evidence" value="ECO:0007669"/>
    <property type="project" value="UniProtKB-UniPathway"/>
</dbReference>
<feature type="binding site" evidence="17">
    <location>
        <position position="164"/>
    </location>
    <ligand>
        <name>NADP(+)</name>
        <dbReference type="ChEBI" id="CHEBI:58349"/>
    </ligand>
</feature>
<dbReference type="NCBIfam" id="TIGR00326">
    <property type="entry name" value="eubact_ribD"/>
    <property type="match status" value="1"/>
</dbReference>
<dbReference type="PANTHER" id="PTHR38011:SF7">
    <property type="entry name" value="2,5-DIAMINO-6-RIBOSYLAMINO-4(3H)-PYRIMIDINONE 5'-PHOSPHATE REDUCTASE"/>
    <property type="match status" value="1"/>
</dbReference>
<evidence type="ECO:0000259" key="19">
    <source>
        <dbReference type="PROSITE" id="PS51747"/>
    </source>
</evidence>
<comment type="cofactor">
    <cofactor evidence="15 18">
        <name>Zn(2+)</name>
        <dbReference type="ChEBI" id="CHEBI:29105"/>
    </cofactor>
    <text evidence="15 18">Binds 1 zinc ion.</text>
</comment>
<comment type="similarity">
    <text evidence="4 15">In the N-terminal section; belongs to the cytidine and deoxycytidylate deaminase family.</text>
</comment>
<dbReference type="GO" id="GO:0050661">
    <property type="term" value="F:NADP binding"/>
    <property type="evidence" value="ECO:0007669"/>
    <property type="project" value="InterPro"/>
</dbReference>
<comment type="catalytic activity">
    <reaction evidence="13 15">
        <text>5-amino-6-(5-phospho-D-ribitylamino)uracil + NADP(+) = 5-amino-6-(5-phospho-D-ribosylamino)uracil + NADPH + H(+)</text>
        <dbReference type="Rhea" id="RHEA:17845"/>
        <dbReference type="ChEBI" id="CHEBI:15378"/>
        <dbReference type="ChEBI" id="CHEBI:57783"/>
        <dbReference type="ChEBI" id="CHEBI:58349"/>
        <dbReference type="ChEBI" id="CHEBI:58421"/>
        <dbReference type="ChEBI" id="CHEBI:58453"/>
        <dbReference type="EC" id="1.1.1.193"/>
    </reaction>
</comment>
<dbReference type="GO" id="GO:0008835">
    <property type="term" value="F:diaminohydroxyphosphoribosylaminopyrimidine deaminase activity"/>
    <property type="evidence" value="ECO:0007669"/>
    <property type="project" value="UniProtKB-EC"/>
</dbReference>
<dbReference type="PROSITE" id="PS00903">
    <property type="entry name" value="CYT_DCMP_DEAMINASES_1"/>
    <property type="match status" value="1"/>
</dbReference>
<feature type="binding site" evidence="17">
    <location>
        <position position="286"/>
    </location>
    <ligand>
        <name>substrate</name>
    </ligand>
</feature>
<feature type="binding site" evidence="17">
    <location>
        <position position="162"/>
    </location>
    <ligand>
        <name>substrate</name>
    </ligand>
</feature>
<reference evidence="20 21" key="1">
    <citation type="submission" date="2019-11" db="EMBL/GenBank/DDBJ databases">
        <title>Bacillus lacus genome.</title>
        <authorList>
            <person name="Allen C.J."/>
            <person name="Newman J.D."/>
        </authorList>
    </citation>
    <scope>NUCLEOTIDE SEQUENCE [LARGE SCALE GENOMIC DNA]</scope>
    <source>
        <strain evidence="20 21">KCTC 33946</strain>
    </source>
</reference>
<evidence type="ECO:0000313" key="20">
    <source>
        <dbReference type="EMBL" id="MRX71063.1"/>
    </source>
</evidence>
<evidence type="ECO:0000256" key="9">
    <source>
        <dbReference type="ARBA" id="ARBA00022833"/>
    </source>
</evidence>
<dbReference type="InterPro" id="IPR050765">
    <property type="entry name" value="Riboflavin_Biosynth_HTPR"/>
</dbReference>
<evidence type="ECO:0000256" key="12">
    <source>
        <dbReference type="ARBA" id="ARBA00023268"/>
    </source>
</evidence>
<keyword evidence="12" id="KW-0511">Multifunctional enzyme</keyword>
<organism evidence="20 21">
    <name type="scientific">Metabacillus lacus</name>
    <dbReference type="NCBI Taxonomy" id="1983721"/>
    <lineage>
        <taxon>Bacteria</taxon>
        <taxon>Bacillati</taxon>
        <taxon>Bacillota</taxon>
        <taxon>Bacilli</taxon>
        <taxon>Bacillales</taxon>
        <taxon>Bacillaceae</taxon>
        <taxon>Metabacillus</taxon>
    </lineage>
</organism>
<feature type="binding site" evidence="17">
    <location>
        <position position="198"/>
    </location>
    <ligand>
        <name>substrate</name>
    </ligand>
</feature>
<dbReference type="EC" id="3.5.4.26" evidence="15"/>
<dbReference type="InterPro" id="IPR004794">
    <property type="entry name" value="Eubact_RibD"/>
</dbReference>
<keyword evidence="9 15" id="KW-0862">Zinc</keyword>
<dbReference type="NCBIfam" id="TIGR00227">
    <property type="entry name" value="ribD_Cterm"/>
    <property type="match status" value="1"/>
</dbReference>
<dbReference type="EC" id="1.1.1.193" evidence="15"/>
<dbReference type="InterPro" id="IPR016192">
    <property type="entry name" value="APOBEC/CMP_deaminase_Zn-bd"/>
</dbReference>
<evidence type="ECO:0000256" key="13">
    <source>
        <dbReference type="ARBA" id="ARBA00049861"/>
    </source>
</evidence>
<dbReference type="InterPro" id="IPR002125">
    <property type="entry name" value="CMP_dCMP_dom"/>
</dbReference>
<evidence type="ECO:0000256" key="4">
    <source>
        <dbReference type="ARBA" id="ARBA00005259"/>
    </source>
</evidence>
<dbReference type="Gene3D" id="3.40.140.10">
    <property type="entry name" value="Cytidine Deaminase, domain 2"/>
    <property type="match status" value="1"/>
</dbReference>
<feature type="binding site" evidence="17">
    <location>
        <position position="194"/>
    </location>
    <ligand>
        <name>NADP(+)</name>
        <dbReference type="ChEBI" id="CHEBI:58349"/>
    </ligand>
</feature>
<evidence type="ECO:0000256" key="16">
    <source>
        <dbReference type="PIRSR" id="PIRSR006769-1"/>
    </source>
</evidence>
<keyword evidence="7 15" id="KW-0479">Metal-binding</keyword>
<feature type="binding site" evidence="17">
    <location>
        <position position="216"/>
    </location>
    <ligand>
        <name>NADP(+)</name>
        <dbReference type="ChEBI" id="CHEBI:58349"/>
    </ligand>
</feature>
<dbReference type="InterPro" id="IPR016193">
    <property type="entry name" value="Cytidine_deaminase-like"/>
</dbReference>
<evidence type="ECO:0000256" key="11">
    <source>
        <dbReference type="ARBA" id="ARBA00023002"/>
    </source>
</evidence>
<dbReference type="OrthoDB" id="9800865at2"/>
<feature type="active site" description="Proton donor" evidence="16">
    <location>
        <position position="46"/>
    </location>
</feature>
<dbReference type="Pfam" id="PF01872">
    <property type="entry name" value="RibD_C"/>
    <property type="match status" value="1"/>
</dbReference>
<dbReference type="InterPro" id="IPR024072">
    <property type="entry name" value="DHFR-like_dom_sf"/>
</dbReference>
<evidence type="ECO:0000256" key="7">
    <source>
        <dbReference type="ARBA" id="ARBA00022723"/>
    </source>
</evidence>
<feature type="binding site" evidence="17">
    <location>
        <position position="178"/>
    </location>
    <ligand>
        <name>substrate</name>
    </ligand>
</feature>
<keyword evidence="10 15" id="KW-0521">NADP</keyword>
<dbReference type="FunFam" id="3.40.140.10:FF:000025">
    <property type="entry name" value="Riboflavin biosynthesis protein RibD"/>
    <property type="match status" value="1"/>
</dbReference>
<keyword evidence="6 15" id="KW-0686">Riboflavin biosynthesis</keyword>
<gene>
    <name evidence="20" type="primary">ribD</name>
    <name evidence="20" type="ORF">GJU40_02620</name>
</gene>
<dbReference type="GO" id="GO:0008270">
    <property type="term" value="F:zinc ion binding"/>
    <property type="evidence" value="ECO:0007669"/>
    <property type="project" value="InterPro"/>
</dbReference>
<evidence type="ECO:0000256" key="3">
    <source>
        <dbReference type="ARBA" id="ARBA00004910"/>
    </source>
</evidence>
<sequence>MEFALQLATQASGQTAPNPMVGAVLVNDGEIVGFGAHLKAGEPHAEVHAISMAGEKARGATLYVTLEPCSHFGKTPPCAHAVARAGIQKVVVAILDPNPLVAGNGISILKDAGVEVETGLLKEKAAELNKFFFHFVVNKTPYVTLKAASTLDGKTATAAGESKWITGKEAREDVHRLRELHDAILVGVNTVIADDPQLTSRRSNPVKQPVRIVLDTKLKTPASAKLVTEPDSQTWIITGSGAPEEKIKLLQQNTHVSIIKLETPQFNMKTVLKLLGERNITSLFVEGGGTVHGSFVREGVFQEAVFYIAPMLIGGAAAPSSVGGEGLSLLSDAKNLLFKEPVMMGKDLKITALPGRE</sequence>
<keyword evidence="21" id="KW-1185">Reference proteome</keyword>
<name>A0A7X2LXT5_9BACI</name>
<comment type="caution">
    <text evidence="20">The sequence shown here is derived from an EMBL/GenBank/DDBJ whole genome shotgun (WGS) entry which is preliminary data.</text>
</comment>
<evidence type="ECO:0000256" key="1">
    <source>
        <dbReference type="ARBA" id="ARBA00002151"/>
    </source>
</evidence>
<comment type="function">
    <text evidence="1 15">Converts 2,5-diamino-6-(ribosylamino)-4(3h)-pyrimidinone 5'-phosphate into 5-amino-6-(ribosylamino)-2,4(1h,3h)-pyrimidinedione 5'-phosphate.</text>
</comment>
<keyword evidence="11 15" id="KW-0560">Oxidoreductase</keyword>
<evidence type="ECO:0000256" key="6">
    <source>
        <dbReference type="ARBA" id="ARBA00022619"/>
    </source>
</evidence>
<protein>
    <recommendedName>
        <fullName evidence="15">Riboflavin biosynthesis protein RibD</fullName>
    </recommendedName>
    <domain>
        <recommendedName>
            <fullName evidence="15">Diaminohydroxyphosphoribosylaminopyrimidine deaminase</fullName>
            <shortName evidence="15">DRAP deaminase</shortName>
            <ecNumber evidence="15">3.5.4.26</ecNumber>
        </recommendedName>
        <alternativeName>
            <fullName evidence="15">Riboflavin-specific deaminase</fullName>
        </alternativeName>
    </domain>
    <domain>
        <recommendedName>
            <fullName evidence="15">5-amino-6-(5-phosphoribosylamino)uracil reductase</fullName>
            <ecNumber evidence="15">1.1.1.193</ecNumber>
        </recommendedName>
        <alternativeName>
            <fullName evidence="15">HTP reductase</fullName>
        </alternativeName>
    </domain>
</protein>